<evidence type="ECO:0000313" key="4">
    <source>
        <dbReference type="Proteomes" id="UP001501417"/>
    </source>
</evidence>
<reference evidence="4" key="1">
    <citation type="journal article" date="2019" name="Int. J. Syst. Evol. Microbiol.">
        <title>The Global Catalogue of Microorganisms (GCM) 10K type strain sequencing project: providing services to taxonomists for standard genome sequencing and annotation.</title>
        <authorList>
            <consortium name="The Broad Institute Genomics Platform"/>
            <consortium name="The Broad Institute Genome Sequencing Center for Infectious Disease"/>
            <person name="Wu L."/>
            <person name="Ma J."/>
        </authorList>
    </citation>
    <scope>NUCLEOTIDE SEQUENCE [LARGE SCALE GENOMIC DNA]</scope>
    <source>
        <strain evidence="4">JCM 17782</strain>
    </source>
</reference>
<dbReference type="Proteomes" id="UP001501417">
    <property type="component" value="Unassembled WGS sequence"/>
</dbReference>
<evidence type="ECO:0000256" key="1">
    <source>
        <dbReference type="ARBA" id="ARBA00023002"/>
    </source>
</evidence>
<dbReference type="SUPFAM" id="SSF51735">
    <property type="entry name" value="NAD(P)-binding Rossmann-fold domains"/>
    <property type="match status" value="1"/>
</dbReference>
<comment type="caution">
    <text evidence="3">The sequence shown here is derived from an EMBL/GenBank/DDBJ whole genome shotgun (WGS) entry which is preliminary data.</text>
</comment>
<dbReference type="Pfam" id="PF08240">
    <property type="entry name" value="ADH_N"/>
    <property type="match status" value="1"/>
</dbReference>
<protein>
    <submittedName>
        <fullName evidence="3">Zinc-binding dehydrogenase</fullName>
    </submittedName>
</protein>
<dbReference type="InterPro" id="IPR013154">
    <property type="entry name" value="ADH-like_N"/>
</dbReference>
<dbReference type="RefSeq" id="WP_264043228.1">
    <property type="nucleotide sequence ID" value="NZ_BAABGF010000052.1"/>
</dbReference>
<accession>A0ABP8F4D1</accession>
<organism evidence="3 4">
    <name type="scientific">Mycobacterium paraffinicum</name>
    <dbReference type="NCBI Taxonomy" id="53378"/>
    <lineage>
        <taxon>Bacteria</taxon>
        <taxon>Bacillati</taxon>
        <taxon>Actinomycetota</taxon>
        <taxon>Actinomycetes</taxon>
        <taxon>Mycobacteriales</taxon>
        <taxon>Mycobacteriaceae</taxon>
        <taxon>Mycobacterium</taxon>
    </lineage>
</organism>
<keyword evidence="1" id="KW-0560">Oxidoreductase</keyword>
<dbReference type="Gene3D" id="3.40.50.720">
    <property type="entry name" value="NAD(P)-binding Rossmann-like Domain"/>
    <property type="match status" value="2"/>
</dbReference>
<dbReference type="EMBL" id="BAABGF010000052">
    <property type="protein sequence ID" value="GAA4294812.1"/>
    <property type="molecule type" value="Genomic_DNA"/>
</dbReference>
<dbReference type="PANTHER" id="PTHR43189:SF1">
    <property type="entry name" value="ZINC-TYPE ALCOHOL DEHYDROGENASE-LIKE PROTEIN C1198.01"/>
    <property type="match status" value="1"/>
</dbReference>
<name>A0ABP8F4D1_9MYCO</name>
<keyword evidence="4" id="KW-1185">Reference proteome</keyword>
<dbReference type="CDD" id="cd08262">
    <property type="entry name" value="Zn_ADH8"/>
    <property type="match status" value="1"/>
</dbReference>
<evidence type="ECO:0000313" key="3">
    <source>
        <dbReference type="EMBL" id="GAA4294812.1"/>
    </source>
</evidence>
<dbReference type="Gene3D" id="3.90.180.10">
    <property type="entry name" value="Medium-chain alcohol dehydrogenases, catalytic domain"/>
    <property type="match status" value="2"/>
</dbReference>
<dbReference type="SUPFAM" id="SSF50129">
    <property type="entry name" value="GroES-like"/>
    <property type="match status" value="1"/>
</dbReference>
<sequence>MKSVTCTNARLDVVDLPAPTPAKGQLLIDVLRCGICGSDLHARRHCDELADVMAESGYDAFMRSDQQVVFGHEFCGEVLDYGPGTRKAPRPGTPVVALPLLRRGKEVHGIGLSTMAPGAYAEQLLVEQSLTFAVPNGLSPDVAALTEPMAVGWHAVRRGEVGKGDVAIVIGCGPIGLAVICMLKAHGVRTVVASDFSAGRRALATACGADIVVDPAQDSPYATQAGRKHLQGILEAFDLAVGTIEKLQRLRLPWWHVWRAAEAAGAATPKHPVIFECVGVPGIIDGIISSAPLFSRVVVVGVCMGADRIRPAMAINKEIDLRFVLGYTPLEFRDTLHMLADGKVDVAPLITGTVGLSGVEAAFEALGDPEAHAKILIDPKSDAKRPA</sequence>
<proteinExistence type="predicted"/>
<feature type="domain" description="Alcohol dehydrogenase-like N-terminal" evidence="2">
    <location>
        <begin position="23"/>
        <end position="135"/>
    </location>
</feature>
<dbReference type="InterPro" id="IPR036291">
    <property type="entry name" value="NAD(P)-bd_dom_sf"/>
</dbReference>
<evidence type="ECO:0000259" key="2">
    <source>
        <dbReference type="Pfam" id="PF08240"/>
    </source>
</evidence>
<dbReference type="InterPro" id="IPR011032">
    <property type="entry name" value="GroES-like_sf"/>
</dbReference>
<dbReference type="PANTHER" id="PTHR43189">
    <property type="entry name" value="ZINC-TYPE ALCOHOL DEHYDROGENASE-LIKE PROTEIN C1198.01-RELATED"/>
    <property type="match status" value="1"/>
</dbReference>
<gene>
    <name evidence="3" type="ORF">GCM10023161_44780</name>
</gene>